<reference evidence="4" key="1">
    <citation type="journal article" date="2019" name="Int. J. Syst. Evol. Microbiol.">
        <title>The Global Catalogue of Microorganisms (GCM) 10K type strain sequencing project: providing services to taxonomists for standard genome sequencing and annotation.</title>
        <authorList>
            <consortium name="The Broad Institute Genomics Platform"/>
            <consortium name="The Broad Institute Genome Sequencing Center for Infectious Disease"/>
            <person name="Wu L."/>
            <person name="Ma J."/>
        </authorList>
    </citation>
    <scope>NUCLEOTIDE SEQUENCE [LARGE SCALE GENOMIC DNA]</scope>
    <source>
        <strain evidence="4">CCUG 50353</strain>
    </source>
</reference>
<sequence>MKSKRQVAVEQLEAVITALRCPICQSALEVTETGATCPHRHTIDVAKQGYLHLAGTVTKSRYTKELFIARQTLLKETKFFEPLIDEIVKWIREEVTEPSLRIVDMGCGEGTHLSGIVRQLPGSHGIGIDLAKDGVQLATNHGADVLWLVADLAKSPLQDHSIDIVLNILSPANHTEFRRVLTPSGYVIKVIPNARYLQELRSFFYAGTEKETFENEEAGERFASELEVVGISQVTYTKNLTEKQWRDLIAMTPLTWNAPADQVDAFIERGESEVTIDLTVLIGRVKEK</sequence>
<evidence type="ECO:0000313" key="4">
    <source>
        <dbReference type="Proteomes" id="UP001595733"/>
    </source>
</evidence>
<dbReference type="InterPro" id="IPR048647">
    <property type="entry name" value="RlmA_N"/>
</dbReference>
<keyword evidence="3" id="KW-0808">Transferase</keyword>
<dbReference type="Pfam" id="PF21302">
    <property type="entry name" value="Zn_ribbon_RlmA"/>
    <property type="match status" value="1"/>
</dbReference>
<keyword evidence="4" id="KW-1185">Reference proteome</keyword>
<dbReference type="SUPFAM" id="SSF53335">
    <property type="entry name" value="S-adenosyl-L-methionine-dependent methyltransferases"/>
    <property type="match status" value="1"/>
</dbReference>
<dbReference type="Proteomes" id="UP001595733">
    <property type="component" value="Unassembled WGS sequence"/>
</dbReference>
<name>A0ABV8URM8_9BACL</name>
<dbReference type="PIRSF" id="PIRSF018249">
    <property type="entry name" value="MyrA_prd"/>
    <property type="match status" value="1"/>
</dbReference>
<dbReference type="GO" id="GO:0032259">
    <property type="term" value="P:methylation"/>
    <property type="evidence" value="ECO:0007669"/>
    <property type="project" value="UniProtKB-KW"/>
</dbReference>
<accession>A0ABV8URM8</accession>
<dbReference type="RefSeq" id="WP_378139832.1">
    <property type="nucleotide sequence ID" value="NZ_JBHSEF010000009.1"/>
</dbReference>
<proteinExistence type="predicted"/>
<evidence type="ECO:0000259" key="1">
    <source>
        <dbReference type="Pfam" id="PF13649"/>
    </source>
</evidence>
<evidence type="ECO:0000259" key="2">
    <source>
        <dbReference type="Pfam" id="PF21302"/>
    </source>
</evidence>
<protein>
    <submittedName>
        <fullName evidence="3">RNA methyltransferase</fullName>
    </submittedName>
</protein>
<dbReference type="InterPro" id="IPR052939">
    <property type="entry name" value="23S_rRNA_MeTrnsfrase_RlmA"/>
</dbReference>
<gene>
    <name evidence="3" type="ORF">ACFO0S_02525</name>
</gene>
<keyword evidence="3" id="KW-0489">Methyltransferase</keyword>
<dbReference type="PANTHER" id="PTHR43460">
    <property type="entry name" value="METHYLTRANSFERASE"/>
    <property type="match status" value="1"/>
</dbReference>
<dbReference type="InterPro" id="IPR041698">
    <property type="entry name" value="Methyltransf_25"/>
</dbReference>
<dbReference type="GO" id="GO:0008168">
    <property type="term" value="F:methyltransferase activity"/>
    <property type="evidence" value="ECO:0007669"/>
    <property type="project" value="UniProtKB-KW"/>
</dbReference>
<organism evidence="3 4">
    <name type="scientific">Chryseomicrobium palamuruense</name>
    <dbReference type="NCBI Taxonomy" id="682973"/>
    <lineage>
        <taxon>Bacteria</taxon>
        <taxon>Bacillati</taxon>
        <taxon>Bacillota</taxon>
        <taxon>Bacilli</taxon>
        <taxon>Bacillales</taxon>
        <taxon>Caryophanaceae</taxon>
        <taxon>Chryseomicrobium</taxon>
    </lineage>
</organism>
<dbReference type="EMBL" id="JBHSEF010000009">
    <property type="protein sequence ID" value="MFC4353942.1"/>
    <property type="molecule type" value="Genomic_DNA"/>
</dbReference>
<dbReference type="Pfam" id="PF13649">
    <property type="entry name" value="Methyltransf_25"/>
    <property type="match status" value="1"/>
</dbReference>
<dbReference type="PANTHER" id="PTHR43460:SF1">
    <property type="entry name" value="METHYLTRANSFERASE TYPE 11 DOMAIN-CONTAINING PROTEIN"/>
    <property type="match status" value="1"/>
</dbReference>
<dbReference type="InterPro" id="IPR016718">
    <property type="entry name" value="rRNA_m1G-MeTrfase_A_prd"/>
</dbReference>
<evidence type="ECO:0000313" key="3">
    <source>
        <dbReference type="EMBL" id="MFC4353942.1"/>
    </source>
</evidence>
<comment type="caution">
    <text evidence="3">The sequence shown here is derived from an EMBL/GenBank/DDBJ whole genome shotgun (WGS) entry which is preliminary data.</text>
</comment>
<feature type="domain" description="23S rRNA (guanine(745)-N(1))-methyltransferase N-terminal" evidence="2">
    <location>
        <begin position="20"/>
        <end position="53"/>
    </location>
</feature>
<dbReference type="CDD" id="cd02440">
    <property type="entry name" value="AdoMet_MTases"/>
    <property type="match status" value="1"/>
</dbReference>
<dbReference type="InterPro" id="IPR029063">
    <property type="entry name" value="SAM-dependent_MTases_sf"/>
</dbReference>
<dbReference type="Gene3D" id="3.40.50.150">
    <property type="entry name" value="Vaccinia Virus protein VP39"/>
    <property type="match status" value="1"/>
</dbReference>
<feature type="domain" description="Methyltransferase" evidence="1">
    <location>
        <begin position="102"/>
        <end position="185"/>
    </location>
</feature>